<organism evidence="5">
    <name type="scientific">Wad Medani virus</name>
    <dbReference type="NCBI Taxonomy" id="40067"/>
    <lineage>
        <taxon>Viruses</taxon>
        <taxon>Riboviria</taxon>
        <taxon>Orthornavirae</taxon>
        <taxon>Duplornaviricota</taxon>
        <taxon>Resentoviricetes</taxon>
        <taxon>Reovirales</taxon>
        <taxon>Sedoreoviridae</taxon>
        <taxon>Orbivirus</taxon>
        <taxon>Orbivirus wadmedaniense</taxon>
    </lineage>
</organism>
<dbReference type="Pfam" id="PF04514">
    <property type="entry name" value="BTV_NS2"/>
    <property type="match status" value="1"/>
</dbReference>
<evidence type="ECO:0000256" key="1">
    <source>
        <dbReference type="ARBA" id="ARBA00002402"/>
    </source>
</evidence>
<evidence type="ECO:0000256" key="3">
    <source>
        <dbReference type="ARBA" id="ARBA00022884"/>
    </source>
</evidence>
<proteinExistence type="predicted"/>
<evidence type="ECO:0000256" key="4">
    <source>
        <dbReference type="SAM" id="MobiDB-lite"/>
    </source>
</evidence>
<gene>
    <name evidence="5" type="primary">NS2</name>
</gene>
<feature type="compositionally biased region" description="Polar residues" evidence="4">
    <location>
        <begin position="217"/>
        <end position="234"/>
    </location>
</feature>
<evidence type="ECO:0000313" key="5">
    <source>
        <dbReference type="EMBL" id="AXF35743.1"/>
    </source>
</evidence>
<keyword evidence="3" id="KW-0694">RNA-binding</keyword>
<evidence type="ECO:0000256" key="2">
    <source>
        <dbReference type="ARBA" id="ARBA00014070"/>
    </source>
</evidence>
<dbReference type="GO" id="GO:0003723">
    <property type="term" value="F:RNA binding"/>
    <property type="evidence" value="ECO:0007669"/>
    <property type="project" value="UniProtKB-KW"/>
</dbReference>
<name>A0A3G1RP20_9REOV</name>
<feature type="region of interest" description="Disordered" evidence="4">
    <location>
        <begin position="207"/>
        <end position="280"/>
    </location>
</feature>
<dbReference type="InterPro" id="IPR037194">
    <property type="entry name" value="NS2_N"/>
</dbReference>
<reference evidence="5" key="1">
    <citation type="journal article" date="2018" name="J. Gen. Virol.">
        <title>Identification and characterization of novel mosquito-borne (Kammavanpettai virus) and tick-borne (Wad Medani) reoviruses isolated in India.</title>
        <authorList>
            <person name="Yadav P.D."/>
            <person name="Shete A.M."/>
            <person name="Nyayanit D.A."/>
            <person name="Albarino C.G."/>
            <person name="Jain S."/>
            <person name="Guerrero L.W."/>
            <person name="Kumar S."/>
            <person name="Patil D.Y."/>
            <person name="Nichol S.T."/>
            <person name="Mourya D.T."/>
        </authorList>
    </citation>
    <scope>NUCLEOTIDE SEQUENCE</scope>
    <source>
        <strain evidence="5">G-673</strain>
    </source>
</reference>
<dbReference type="SUPFAM" id="SSF110132">
    <property type="entry name" value="BTV NS2-like ssRNA-binding domain"/>
    <property type="match status" value="1"/>
</dbReference>
<dbReference type="InterPro" id="IPR007602">
    <property type="entry name" value="BTV_NS2"/>
</dbReference>
<accession>A0A3G1RP20</accession>
<comment type="function">
    <text evidence="1">Single-stranded RNA-binding protein.</text>
</comment>
<dbReference type="EMBL" id="MG770338">
    <property type="protein sequence ID" value="AXF35743.1"/>
    <property type="molecule type" value="Genomic_RNA"/>
</dbReference>
<protein>
    <recommendedName>
        <fullName evidence="2">Non-structural protein NS2</fullName>
    </recommendedName>
</protein>
<feature type="compositionally biased region" description="Polar residues" evidence="4">
    <location>
        <begin position="260"/>
        <end position="270"/>
    </location>
</feature>
<sequence length="377" mass="39738">MASQDSRVPMIRRPFLRTVSIHSTGQDDYVSKICKAIGGSYLIIKQGMGSQQVVSDTPATGGMVLVIPGPGSFRLLDRDQSVFIVVDVNGIEVMLDRWPGFCFETIDMSAHSATIDVGSEEVPGIVSYGRAAGTVPPYTPDGNGPTDTISLPGIKFVKNDEPMRELRVRLKEERAENAVKITRAVRALGVSRAAGRALGVRAEDLSGLAPPVREPPTSFSTSAALRPAPSTSFSPIARPTGQTSNPTPPPPPVAPLAVKSVQSSPTSQKVTPLPSVKAAPTPPVTDTITFGPGFNTLLDEMAQGVMREVPGASFSSVSAPGAVGYYSEDYGIFSIPATTLPAYQFDASAQKYEYAGMRSVTSVHAVASDGVLYAVPE</sequence>